<feature type="domain" description="Reverse transcriptase" evidence="1">
    <location>
        <begin position="1"/>
        <end position="161"/>
    </location>
</feature>
<gene>
    <name evidence="2" type="ORF">FSB_LOCUS31128</name>
</gene>
<dbReference type="InterPro" id="IPR026960">
    <property type="entry name" value="RVT-Znf"/>
</dbReference>
<dbReference type="AlphaFoldDB" id="A0A2N9GLC8"/>
<dbReference type="PROSITE" id="PS50878">
    <property type="entry name" value="RT_POL"/>
    <property type="match status" value="1"/>
</dbReference>
<dbReference type="InterPro" id="IPR043502">
    <property type="entry name" value="DNA/RNA_pol_sf"/>
</dbReference>
<protein>
    <recommendedName>
        <fullName evidence="1">Reverse transcriptase domain-containing protein</fullName>
    </recommendedName>
</protein>
<dbReference type="Pfam" id="PF13966">
    <property type="entry name" value="zf-RVT"/>
    <property type="match status" value="1"/>
</dbReference>
<name>A0A2N9GLC8_FAGSY</name>
<proteinExistence type="predicted"/>
<accession>A0A2N9GLC8</accession>
<sequence>MGFGLKWLGWIRACISTVRFLVLVNVSLAGFFGTSRGLRQGDPLSPLLFLLMMEILSKMLQQAEGCGFIRGFKVNGTRSEEVCVSHLLYADDTMLMCDADPEQLMYIRLVLSCFEATTGLRVNLAKSEMVPIGDVGNLAILADIQCYRIVQFPMNYLGMPLGSSFKALSIWNPIIEKMERRLAGWQRLYLSKGGHFTLLKSTLSSLPTYYLSLFTIPVSVAKRLEKFQQNFLWGGSGEDSKHSLVRWDTVCSPIERGGLGIRLLGRINKALLSIMMGWDQFHKHLRFTVSRGDRVRLWHDCWCGDMALKDIFTNLFECASHKDAFMNEVLSWHNGKAPLREVEDGPWWHLRKNGRFDIRSFYEVLRDAPLVVFPRKSIWHTKAPRWVRFFIWSAAWNKILTCDNLSKRGYTLVSWCCMCRCNGETVDHLLIHCSVARALYMELDFGGFWDSLGVTPFCF</sequence>
<reference evidence="2" key="1">
    <citation type="submission" date="2018-02" db="EMBL/GenBank/DDBJ databases">
        <authorList>
            <person name="Cohen D.B."/>
            <person name="Kent A.D."/>
        </authorList>
    </citation>
    <scope>NUCLEOTIDE SEQUENCE</scope>
</reference>
<dbReference type="SUPFAM" id="SSF56672">
    <property type="entry name" value="DNA/RNA polymerases"/>
    <property type="match status" value="1"/>
</dbReference>
<dbReference type="PANTHER" id="PTHR33116:SF78">
    <property type="entry name" value="OS12G0587133 PROTEIN"/>
    <property type="match status" value="1"/>
</dbReference>
<evidence type="ECO:0000259" key="1">
    <source>
        <dbReference type="PROSITE" id="PS50878"/>
    </source>
</evidence>
<evidence type="ECO:0000313" key="2">
    <source>
        <dbReference type="EMBL" id="SPD03246.1"/>
    </source>
</evidence>
<dbReference type="Pfam" id="PF00078">
    <property type="entry name" value="RVT_1"/>
    <property type="match status" value="1"/>
</dbReference>
<dbReference type="InterPro" id="IPR000477">
    <property type="entry name" value="RT_dom"/>
</dbReference>
<organism evidence="2">
    <name type="scientific">Fagus sylvatica</name>
    <name type="common">Beechnut</name>
    <dbReference type="NCBI Taxonomy" id="28930"/>
    <lineage>
        <taxon>Eukaryota</taxon>
        <taxon>Viridiplantae</taxon>
        <taxon>Streptophyta</taxon>
        <taxon>Embryophyta</taxon>
        <taxon>Tracheophyta</taxon>
        <taxon>Spermatophyta</taxon>
        <taxon>Magnoliopsida</taxon>
        <taxon>eudicotyledons</taxon>
        <taxon>Gunneridae</taxon>
        <taxon>Pentapetalae</taxon>
        <taxon>rosids</taxon>
        <taxon>fabids</taxon>
        <taxon>Fagales</taxon>
        <taxon>Fagaceae</taxon>
        <taxon>Fagus</taxon>
    </lineage>
</organism>
<dbReference type="EMBL" id="OIVN01002391">
    <property type="protein sequence ID" value="SPD03246.1"/>
    <property type="molecule type" value="Genomic_DNA"/>
</dbReference>
<dbReference type="PANTHER" id="PTHR33116">
    <property type="entry name" value="REVERSE TRANSCRIPTASE ZINC-BINDING DOMAIN-CONTAINING PROTEIN-RELATED-RELATED"/>
    <property type="match status" value="1"/>
</dbReference>